<dbReference type="NCBIfam" id="NF045657">
    <property type="entry name" value="MthfCyhylaseFchA"/>
    <property type="match status" value="1"/>
</dbReference>
<dbReference type="RefSeq" id="WP_182663459.1">
    <property type="nucleotide sequence ID" value="NZ_JACIVI010000002.1"/>
</dbReference>
<gene>
    <name evidence="2" type="ORF">H4F90_08355</name>
</gene>
<dbReference type="Gene3D" id="1.20.120.680">
    <property type="entry name" value="Formiminotetrahydrofolate cyclodeaminase monomer, up-and-down helical bundle"/>
    <property type="match status" value="1"/>
</dbReference>
<keyword evidence="3" id="KW-1185">Reference proteome</keyword>
<feature type="domain" description="Cyclodeaminase/cyclohydrolase" evidence="1">
    <location>
        <begin position="11"/>
        <end position="190"/>
    </location>
</feature>
<sequence length="212" mass="21858">MSNERIESLPVQTFLDELASAAPTPGGGGAAAVMGAMGAALVAMVCNLTVGKKNYEAVEDEMKAVLAASEDVRSRLTRMIEDDKTAFDALMASYKLPKASDEEKAARSAAIQAGLKGATVVPLDCAKACAEVVRLSARAAAVGNLNVISDAGVGVLAAWAALRSAALNVHINAPQLKDRAFADAKLAELQALLDECGPLAEQVHDTVKAKLG</sequence>
<dbReference type="SUPFAM" id="SSF101262">
    <property type="entry name" value="Methenyltetrahydrofolate cyclohydrolase-like"/>
    <property type="match status" value="1"/>
</dbReference>
<comment type="caution">
    <text evidence="2">The sequence shown here is derived from an EMBL/GenBank/DDBJ whole genome shotgun (WGS) entry which is preliminary data.</text>
</comment>
<dbReference type="InterPro" id="IPR054893">
    <property type="entry name" value="MthfCyhylase"/>
</dbReference>
<dbReference type="AlphaFoldDB" id="A0A839HRN1"/>
<name>A0A839HRN1_9BURK</name>
<dbReference type="InterPro" id="IPR036178">
    <property type="entry name" value="Formintransfe-cycloase-like_sf"/>
</dbReference>
<dbReference type="Pfam" id="PF04961">
    <property type="entry name" value="FTCD_C"/>
    <property type="match status" value="1"/>
</dbReference>
<accession>A0A839HRN1</accession>
<evidence type="ECO:0000259" key="1">
    <source>
        <dbReference type="Pfam" id="PF04961"/>
    </source>
</evidence>
<keyword evidence="2" id="KW-0378">Hydrolase</keyword>
<protein>
    <submittedName>
        <fullName evidence="2">Cyclodeaminase/cyclohydrolase family protein</fullName>
    </submittedName>
</protein>
<evidence type="ECO:0000313" key="3">
    <source>
        <dbReference type="Proteomes" id="UP000586093"/>
    </source>
</evidence>
<proteinExistence type="predicted"/>
<dbReference type="Proteomes" id="UP000586093">
    <property type="component" value="Unassembled WGS sequence"/>
</dbReference>
<organism evidence="2 3">
    <name type="scientific">Aquariibacter albus</name>
    <dbReference type="NCBI Taxonomy" id="2759899"/>
    <lineage>
        <taxon>Bacteria</taxon>
        <taxon>Pseudomonadati</taxon>
        <taxon>Pseudomonadota</taxon>
        <taxon>Betaproteobacteria</taxon>
        <taxon>Burkholderiales</taxon>
        <taxon>Sphaerotilaceae</taxon>
        <taxon>Aquariibacter</taxon>
    </lineage>
</organism>
<reference evidence="2 3" key="1">
    <citation type="submission" date="2020-08" db="EMBL/GenBank/DDBJ databases">
        <title>Aquariorum lacteus gen. nov., sp. nov., a new member of the family Comamonadaceae, isolated from freshwater aquarium.</title>
        <authorList>
            <person name="Chun S.-J."/>
        </authorList>
    </citation>
    <scope>NUCLEOTIDE SEQUENCE [LARGE SCALE GENOMIC DNA]</scope>
    <source>
        <strain evidence="2 3">SJAQ100</strain>
    </source>
</reference>
<evidence type="ECO:0000313" key="2">
    <source>
        <dbReference type="EMBL" id="MBB1161989.1"/>
    </source>
</evidence>
<dbReference type="GO" id="GO:0016787">
    <property type="term" value="F:hydrolase activity"/>
    <property type="evidence" value="ECO:0007669"/>
    <property type="project" value="UniProtKB-KW"/>
</dbReference>
<dbReference type="EMBL" id="JACIVI010000002">
    <property type="protein sequence ID" value="MBB1161989.1"/>
    <property type="molecule type" value="Genomic_DNA"/>
</dbReference>
<dbReference type="InterPro" id="IPR007044">
    <property type="entry name" value="Cyclodeamin/CycHdrlase"/>
</dbReference>